<feature type="compositionally biased region" description="Acidic residues" evidence="1">
    <location>
        <begin position="135"/>
        <end position="145"/>
    </location>
</feature>
<keyword evidence="2" id="KW-1133">Transmembrane helix</keyword>
<gene>
    <name evidence="3" type="ORF">TsocGM_02860</name>
</gene>
<dbReference type="RefSeq" id="WP_126723802.1">
    <property type="nucleotide sequence ID" value="NZ_RYZH01000003.1"/>
</dbReference>
<keyword evidence="2" id="KW-0472">Membrane</keyword>
<dbReference type="AlphaFoldDB" id="A0A432MQN9"/>
<evidence type="ECO:0000313" key="4">
    <source>
        <dbReference type="Proteomes" id="UP000280296"/>
    </source>
</evidence>
<evidence type="ECO:0000256" key="1">
    <source>
        <dbReference type="SAM" id="MobiDB-lite"/>
    </source>
</evidence>
<evidence type="ECO:0000256" key="2">
    <source>
        <dbReference type="SAM" id="Phobius"/>
    </source>
</evidence>
<reference evidence="3 4" key="1">
    <citation type="submission" date="2018-12" db="EMBL/GenBank/DDBJ databases">
        <authorList>
            <person name="Toschakov S.V."/>
        </authorList>
    </citation>
    <scope>NUCLEOTIDE SEQUENCE [LARGE SCALE GENOMIC DNA]</scope>
    <source>
        <strain evidence="3 4">GM2012</strain>
    </source>
</reference>
<keyword evidence="4" id="KW-1185">Reference proteome</keyword>
<feature type="region of interest" description="Disordered" evidence="1">
    <location>
        <begin position="132"/>
        <end position="184"/>
    </location>
</feature>
<feature type="transmembrane region" description="Helical" evidence="2">
    <location>
        <begin position="72"/>
        <end position="95"/>
    </location>
</feature>
<dbReference type="EMBL" id="RYZH01000003">
    <property type="protein sequence ID" value="RUL89366.1"/>
    <property type="molecule type" value="Genomic_DNA"/>
</dbReference>
<accession>A0A432MQN9</accession>
<name>A0A432MQN9_9BACT</name>
<evidence type="ECO:0000313" key="3">
    <source>
        <dbReference type="EMBL" id="RUL89366.1"/>
    </source>
</evidence>
<proteinExistence type="predicted"/>
<sequence length="184" mass="19839">MTPPALLDDDLRWQAFRYLADELDEDGRRRFEARLEADPDACAALAEAVELVASCLRLPTPSGLPKGSRSRAFPVVVGVLIAALVLAAMGIDQIIGLGPRERQERGTIEPGIAVERAWSHLQREVGPLDGLIDPAEGDWPEEETADPAWPAGEDGEDPEPPGWLLVAVKLDGGPDSPEPQPLEN</sequence>
<keyword evidence="2" id="KW-0812">Transmembrane</keyword>
<evidence type="ECO:0008006" key="5">
    <source>
        <dbReference type="Google" id="ProtNLM"/>
    </source>
</evidence>
<comment type="caution">
    <text evidence="3">The sequence shown here is derived from an EMBL/GenBank/DDBJ whole genome shotgun (WGS) entry which is preliminary data.</text>
</comment>
<reference evidence="3 4" key="2">
    <citation type="submission" date="2019-01" db="EMBL/GenBank/DDBJ databases">
        <title>Tautonia sociabilis, a novel thermotolerant planctomycete of Isosphaeraceae family, isolated from a 4000 m deep subterranean habitat.</title>
        <authorList>
            <person name="Kovaleva O.L."/>
            <person name="Elcheninov A.G."/>
            <person name="Van Heerden E."/>
            <person name="Toshchakov S.V."/>
            <person name="Novikov A."/>
            <person name="Bonch-Osmolovskaya E.A."/>
            <person name="Kublanov I.V."/>
        </authorList>
    </citation>
    <scope>NUCLEOTIDE SEQUENCE [LARGE SCALE GENOMIC DNA]</scope>
    <source>
        <strain evidence="3 4">GM2012</strain>
    </source>
</reference>
<protein>
    <recommendedName>
        <fullName evidence="5">Zf-HC2 domain-containing protein</fullName>
    </recommendedName>
</protein>
<organism evidence="3 4">
    <name type="scientific">Tautonia sociabilis</name>
    <dbReference type="NCBI Taxonomy" id="2080755"/>
    <lineage>
        <taxon>Bacteria</taxon>
        <taxon>Pseudomonadati</taxon>
        <taxon>Planctomycetota</taxon>
        <taxon>Planctomycetia</taxon>
        <taxon>Isosphaerales</taxon>
        <taxon>Isosphaeraceae</taxon>
        <taxon>Tautonia</taxon>
    </lineage>
</organism>
<dbReference type="Proteomes" id="UP000280296">
    <property type="component" value="Unassembled WGS sequence"/>
</dbReference>